<feature type="non-terminal residue" evidence="2">
    <location>
        <position position="1"/>
    </location>
</feature>
<dbReference type="PANTHER" id="PTHR37687">
    <property type="entry name" value="AGAP006772-PA"/>
    <property type="match status" value="1"/>
</dbReference>
<keyword evidence="3" id="KW-1185">Reference proteome</keyword>
<dbReference type="PANTHER" id="PTHR37687:SF1">
    <property type="entry name" value="AGAP006772-PA"/>
    <property type="match status" value="1"/>
</dbReference>
<accession>A0ABN8P4B8</accession>
<feature type="signal peptide" evidence="1">
    <location>
        <begin position="1"/>
        <end position="35"/>
    </location>
</feature>
<keyword evidence="1" id="KW-0732">Signal</keyword>
<proteinExistence type="predicted"/>
<dbReference type="InterPro" id="IPR015141">
    <property type="entry name" value="PLipase_A2_prok/fun"/>
</dbReference>
<sequence>LRFSPCLADIAMRTTALCAVLSLLVVLFSTTEVNSCYVKANGCSIPGNLPFFYKRTFKPACDKHDVCYYCGRHYRWRRRQCDRAFRRDMKKVCNKFRGFKRWTCKRTADVYYVAVRAGGAFFFKSPTQSWCKKTCAKNRGDPNKTLRG</sequence>
<dbReference type="InterPro" id="IPR036444">
    <property type="entry name" value="PLipase_A2_dom_sf"/>
</dbReference>
<feature type="chain" id="PRO_5046452065" evidence="1">
    <location>
        <begin position="36"/>
        <end position="148"/>
    </location>
</feature>
<evidence type="ECO:0000313" key="3">
    <source>
        <dbReference type="Proteomes" id="UP001159405"/>
    </source>
</evidence>
<evidence type="ECO:0000256" key="1">
    <source>
        <dbReference type="SAM" id="SignalP"/>
    </source>
</evidence>
<dbReference type="Proteomes" id="UP001159405">
    <property type="component" value="Unassembled WGS sequence"/>
</dbReference>
<dbReference type="EMBL" id="CALNXK010000047">
    <property type="protein sequence ID" value="CAH3129713.1"/>
    <property type="molecule type" value="Genomic_DNA"/>
</dbReference>
<dbReference type="Pfam" id="PF09056">
    <property type="entry name" value="Phospholip_A2_3"/>
    <property type="match status" value="1"/>
</dbReference>
<comment type="caution">
    <text evidence="2">The sequence shown here is derived from an EMBL/GenBank/DDBJ whole genome shotgun (WGS) entry which is preliminary data.</text>
</comment>
<dbReference type="Gene3D" id="1.20.90.10">
    <property type="entry name" value="Phospholipase A2 domain"/>
    <property type="match status" value="1"/>
</dbReference>
<gene>
    <name evidence="2" type="ORF">PLOB_00034502</name>
</gene>
<dbReference type="InterPro" id="IPR038875">
    <property type="entry name" value="PLA2_conodipine-like"/>
</dbReference>
<dbReference type="SUPFAM" id="SSF48619">
    <property type="entry name" value="Phospholipase A2, PLA2"/>
    <property type="match status" value="1"/>
</dbReference>
<reference evidence="2 3" key="1">
    <citation type="submission" date="2022-05" db="EMBL/GenBank/DDBJ databases">
        <authorList>
            <consortium name="Genoscope - CEA"/>
            <person name="William W."/>
        </authorList>
    </citation>
    <scope>NUCLEOTIDE SEQUENCE [LARGE SCALE GENOMIC DNA]</scope>
</reference>
<evidence type="ECO:0000313" key="2">
    <source>
        <dbReference type="EMBL" id="CAH3129713.1"/>
    </source>
</evidence>
<name>A0ABN8P4B8_9CNID</name>
<organism evidence="2 3">
    <name type="scientific">Porites lobata</name>
    <dbReference type="NCBI Taxonomy" id="104759"/>
    <lineage>
        <taxon>Eukaryota</taxon>
        <taxon>Metazoa</taxon>
        <taxon>Cnidaria</taxon>
        <taxon>Anthozoa</taxon>
        <taxon>Hexacorallia</taxon>
        <taxon>Scleractinia</taxon>
        <taxon>Fungiina</taxon>
        <taxon>Poritidae</taxon>
        <taxon>Porites</taxon>
    </lineage>
</organism>
<protein>
    <submittedName>
        <fullName evidence="2">Uncharacterized protein</fullName>
    </submittedName>
</protein>